<name>A0A183IAJ2_9BILA</name>
<dbReference type="EMBL" id="UZAM01002414">
    <property type="protein sequence ID" value="VDO86164.1"/>
    <property type="molecule type" value="Genomic_DNA"/>
</dbReference>
<evidence type="ECO:0000313" key="2">
    <source>
        <dbReference type="Proteomes" id="UP000270296"/>
    </source>
</evidence>
<dbReference type="WBParaSite" id="SBAD_0000065901-mRNA-1">
    <property type="protein sequence ID" value="SBAD_0000065901-mRNA-1"/>
    <property type="gene ID" value="SBAD_0000065901"/>
</dbReference>
<gene>
    <name evidence="1" type="ORF">SBAD_LOCUS636</name>
</gene>
<reference evidence="3" key="1">
    <citation type="submission" date="2016-06" db="UniProtKB">
        <authorList>
            <consortium name="WormBaseParasite"/>
        </authorList>
    </citation>
    <scope>IDENTIFICATION</scope>
</reference>
<evidence type="ECO:0000313" key="3">
    <source>
        <dbReference type="WBParaSite" id="SBAD_0000065901-mRNA-1"/>
    </source>
</evidence>
<dbReference type="Proteomes" id="UP000270296">
    <property type="component" value="Unassembled WGS sequence"/>
</dbReference>
<dbReference type="AlphaFoldDB" id="A0A183IAJ2"/>
<keyword evidence="2" id="KW-1185">Reference proteome</keyword>
<protein>
    <submittedName>
        <fullName evidence="3">Type III secretion protein</fullName>
    </submittedName>
</protein>
<sequence length="31" mass="3536">MFLTAFKMIQTYFHAVSSPVDISSEKTRKGD</sequence>
<evidence type="ECO:0000313" key="1">
    <source>
        <dbReference type="EMBL" id="VDO86164.1"/>
    </source>
</evidence>
<accession>A0A183IAJ2</accession>
<organism evidence="3">
    <name type="scientific">Soboliphyme baturini</name>
    <dbReference type="NCBI Taxonomy" id="241478"/>
    <lineage>
        <taxon>Eukaryota</taxon>
        <taxon>Metazoa</taxon>
        <taxon>Ecdysozoa</taxon>
        <taxon>Nematoda</taxon>
        <taxon>Enoplea</taxon>
        <taxon>Dorylaimia</taxon>
        <taxon>Dioctophymatida</taxon>
        <taxon>Dioctophymatoidea</taxon>
        <taxon>Soboliphymatidae</taxon>
        <taxon>Soboliphyme</taxon>
    </lineage>
</organism>
<reference evidence="1 2" key="2">
    <citation type="submission" date="2018-11" db="EMBL/GenBank/DDBJ databases">
        <authorList>
            <consortium name="Pathogen Informatics"/>
        </authorList>
    </citation>
    <scope>NUCLEOTIDE SEQUENCE [LARGE SCALE GENOMIC DNA]</scope>
</reference>
<proteinExistence type="predicted"/>